<accession>A0A9N9C7W2</accession>
<gene>
    <name evidence="2" type="ORF">POCULU_LOCUS6962</name>
</gene>
<feature type="compositionally biased region" description="Polar residues" evidence="1">
    <location>
        <begin position="174"/>
        <end position="183"/>
    </location>
</feature>
<keyword evidence="3" id="KW-1185">Reference proteome</keyword>
<dbReference type="AlphaFoldDB" id="A0A9N9C7W2"/>
<comment type="caution">
    <text evidence="2">The sequence shown here is derived from an EMBL/GenBank/DDBJ whole genome shotgun (WGS) entry which is preliminary data.</text>
</comment>
<dbReference type="Gene3D" id="2.40.50.40">
    <property type="match status" value="1"/>
</dbReference>
<dbReference type="Proteomes" id="UP000789572">
    <property type="component" value="Unassembled WGS sequence"/>
</dbReference>
<dbReference type="InterPro" id="IPR016197">
    <property type="entry name" value="Chromo-like_dom_sf"/>
</dbReference>
<protein>
    <submittedName>
        <fullName evidence="2">1793_t:CDS:1</fullName>
    </submittedName>
</protein>
<dbReference type="EMBL" id="CAJVPJ010001426">
    <property type="protein sequence ID" value="CAG8590743.1"/>
    <property type="molecule type" value="Genomic_DNA"/>
</dbReference>
<feature type="region of interest" description="Disordered" evidence="1">
    <location>
        <begin position="174"/>
        <end position="200"/>
    </location>
</feature>
<evidence type="ECO:0000313" key="3">
    <source>
        <dbReference type="Proteomes" id="UP000789572"/>
    </source>
</evidence>
<evidence type="ECO:0000256" key="1">
    <source>
        <dbReference type="SAM" id="MobiDB-lite"/>
    </source>
</evidence>
<proteinExistence type="predicted"/>
<dbReference type="OrthoDB" id="10305659at2759"/>
<organism evidence="2 3">
    <name type="scientific">Paraglomus occultum</name>
    <dbReference type="NCBI Taxonomy" id="144539"/>
    <lineage>
        <taxon>Eukaryota</taxon>
        <taxon>Fungi</taxon>
        <taxon>Fungi incertae sedis</taxon>
        <taxon>Mucoromycota</taxon>
        <taxon>Glomeromycotina</taxon>
        <taxon>Glomeromycetes</taxon>
        <taxon>Paraglomerales</taxon>
        <taxon>Paraglomeraceae</taxon>
        <taxon>Paraglomus</taxon>
    </lineage>
</organism>
<sequence>MSGSGSRQVEYIKDVRISRGIGKEYLVKWSNNLVYEWVPERVLQAWNHKIEEFNQSVNSIQDSGCNLQIKEEGTSFSTKSREDQEMARQEFFIKFARNNKPVGVSDSALAPTELVKAGTRKRPISETRPEKESDVVINKKYKLPSSNDAISSNEHILHSTTPLSFSTSHIGTSYDKTNSSNSHRASDMTPPIINRGSPQLATGEHSRYTWQGVLSKRVNEQFVANVMVTSLDGDNRADSKLFDILQTKRQLTVTSLIPLKYLLALYKSREKDNKITESPSMMWSTDDASTSLENMATELEYRGQASIIWFRPWIVVFLCPSSSEVRKSFRIAEPSAPFIIVSLSLRSLPEKLEYSIMIDSAELLTRRDLKDADQYNGTLMSLGLQFPKEFNSQFANATFTIVAPPAVQYETDDMIAYLKTLGGTYEHWNNCHDVSIVLIHRIFVRQMMTIPHLDKLKRNKVRIYLFGYGEDPWASPMPKEVYRAGGIITVSSQILCMEDGVIDTVLGHINHQKKTSPTALWLFKIHSDTFRHLREIIDNVSDVHSRNRFVELLR</sequence>
<reference evidence="2" key="1">
    <citation type="submission" date="2021-06" db="EMBL/GenBank/DDBJ databases">
        <authorList>
            <person name="Kallberg Y."/>
            <person name="Tangrot J."/>
            <person name="Rosling A."/>
        </authorList>
    </citation>
    <scope>NUCLEOTIDE SEQUENCE</scope>
    <source>
        <strain evidence="2">IA702</strain>
    </source>
</reference>
<dbReference type="SUPFAM" id="SSF54160">
    <property type="entry name" value="Chromo domain-like"/>
    <property type="match status" value="1"/>
</dbReference>
<evidence type="ECO:0000313" key="2">
    <source>
        <dbReference type="EMBL" id="CAG8590743.1"/>
    </source>
</evidence>
<name>A0A9N9C7W2_9GLOM</name>